<evidence type="ECO:0000256" key="2">
    <source>
        <dbReference type="ARBA" id="ARBA00022692"/>
    </source>
</evidence>
<keyword evidence="2 5" id="KW-0812">Transmembrane</keyword>
<sequence length="426" mass="48197">MRVGDGEDVKYHNTDKQGKDASMSLSKIYLAGFLAYSGLCIPYFGHSFSFFGIHNRLLGLFVLIMAMLLGVRYFKLRRNAFNFFLLVAFFFLLLIIYSDYSQITQVFTFTFDQSQYYESKLSVALIVSIVPAIVGLVLSEIAINKEFRQGFVRAMLLWSLVAIIVGTQNSEYWFADYSKKAEWKNLVVFSQISMTILHLAGLVIFLVNIMNNKYIVFSVALFVVSSFFVIVYQQRSAWIYVILVTIYLFYVVSGSDIIKIIKRAILLSVVLLLGFIVAIKIGVFTDSVIAYADQLIRGEVLSTRTPMYMIAWNGFLDNPLGNGFGAFSISGSYARYPHNILLEALYELGIFGGVVILILLYISSKTILQLLRLGKHDLDLLSIGLFFGYLLIVSLKSGDMAGLELLITMTLMFSNYQLRNKLELTH</sequence>
<keyword evidence="3 5" id="KW-1133">Transmembrane helix</keyword>
<protein>
    <submittedName>
        <fullName evidence="7">O-antigen ligase-related protein</fullName>
    </submittedName>
</protein>
<dbReference type="Pfam" id="PF04932">
    <property type="entry name" value="Wzy_C"/>
    <property type="match status" value="1"/>
</dbReference>
<evidence type="ECO:0000259" key="6">
    <source>
        <dbReference type="Pfam" id="PF04932"/>
    </source>
</evidence>
<comment type="subcellular location">
    <subcellularLocation>
        <location evidence="1">Membrane</location>
        <topology evidence="1">Multi-pass membrane protein</topology>
    </subcellularLocation>
</comment>
<comment type="caution">
    <text evidence="7">The sequence shown here is derived from an EMBL/GenBank/DDBJ whole genome shotgun (WGS) entry which is preliminary data.</text>
</comment>
<feature type="transmembrane region" description="Helical" evidence="5">
    <location>
        <begin position="57"/>
        <end position="74"/>
    </location>
</feature>
<dbReference type="PANTHER" id="PTHR37422:SF17">
    <property type="entry name" value="O-ANTIGEN LIGASE"/>
    <property type="match status" value="1"/>
</dbReference>
<feature type="transmembrane region" description="Helical" evidence="5">
    <location>
        <begin position="214"/>
        <end position="232"/>
    </location>
</feature>
<dbReference type="GO" id="GO:0016874">
    <property type="term" value="F:ligase activity"/>
    <property type="evidence" value="ECO:0007669"/>
    <property type="project" value="UniProtKB-KW"/>
</dbReference>
<feature type="transmembrane region" description="Helical" evidence="5">
    <location>
        <begin position="28"/>
        <end position="45"/>
    </location>
</feature>
<feature type="transmembrane region" description="Helical" evidence="5">
    <location>
        <begin position="150"/>
        <end position="168"/>
    </location>
</feature>
<dbReference type="Proteomes" id="UP000076962">
    <property type="component" value="Unassembled WGS sequence"/>
</dbReference>
<feature type="transmembrane region" description="Helical" evidence="5">
    <location>
        <begin position="265"/>
        <end position="285"/>
    </location>
</feature>
<proteinExistence type="predicted"/>
<feature type="transmembrane region" description="Helical" evidence="5">
    <location>
        <begin position="120"/>
        <end position="138"/>
    </location>
</feature>
<dbReference type="AlphaFoldDB" id="A0A176S6B1"/>
<organism evidence="7 8">
    <name type="scientific">Candidatus Thiomargarita nelsonii</name>
    <dbReference type="NCBI Taxonomy" id="1003181"/>
    <lineage>
        <taxon>Bacteria</taxon>
        <taxon>Pseudomonadati</taxon>
        <taxon>Pseudomonadota</taxon>
        <taxon>Gammaproteobacteria</taxon>
        <taxon>Thiotrichales</taxon>
        <taxon>Thiotrichaceae</taxon>
        <taxon>Thiomargarita</taxon>
    </lineage>
</organism>
<feature type="transmembrane region" description="Helical" evidence="5">
    <location>
        <begin position="344"/>
        <end position="362"/>
    </location>
</feature>
<feature type="transmembrane region" description="Helical" evidence="5">
    <location>
        <begin position="81"/>
        <end position="100"/>
    </location>
</feature>
<dbReference type="InterPro" id="IPR007016">
    <property type="entry name" value="O-antigen_ligase-rel_domated"/>
</dbReference>
<gene>
    <name evidence="7" type="ORF">THIOM_000625</name>
</gene>
<evidence type="ECO:0000256" key="5">
    <source>
        <dbReference type="SAM" id="Phobius"/>
    </source>
</evidence>
<dbReference type="InterPro" id="IPR051533">
    <property type="entry name" value="WaaL-like"/>
</dbReference>
<keyword evidence="8" id="KW-1185">Reference proteome</keyword>
<accession>A0A176S6B1</accession>
<dbReference type="PANTHER" id="PTHR37422">
    <property type="entry name" value="TEICHURONIC ACID BIOSYNTHESIS PROTEIN TUAE"/>
    <property type="match status" value="1"/>
</dbReference>
<feature type="transmembrane region" description="Helical" evidence="5">
    <location>
        <begin position="238"/>
        <end position="258"/>
    </location>
</feature>
<evidence type="ECO:0000313" key="7">
    <source>
        <dbReference type="EMBL" id="OAD23540.1"/>
    </source>
</evidence>
<evidence type="ECO:0000313" key="8">
    <source>
        <dbReference type="Proteomes" id="UP000076962"/>
    </source>
</evidence>
<feature type="domain" description="O-antigen ligase-related" evidence="6">
    <location>
        <begin position="221"/>
        <end position="356"/>
    </location>
</feature>
<keyword evidence="7" id="KW-0436">Ligase</keyword>
<dbReference type="GO" id="GO:0016020">
    <property type="term" value="C:membrane"/>
    <property type="evidence" value="ECO:0007669"/>
    <property type="project" value="UniProtKB-SubCell"/>
</dbReference>
<feature type="transmembrane region" description="Helical" evidence="5">
    <location>
        <begin position="188"/>
        <end position="207"/>
    </location>
</feature>
<evidence type="ECO:0000256" key="1">
    <source>
        <dbReference type="ARBA" id="ARBA00004141"/>
    </source>
</evidence>
<evidence type="ECO:0000256" key="3">
    <source>
        <dbReference type="ARBA" id="ARBA00022989"/>
    </source>
</evidence>
<name>A0A176S6B1_9GAMM</name>
<feature type="transmembrane region" description="Helical" evidence="5">
    <location>
        <begin position="378"/>
        <end position="395"/>
    </location>
</feature>
<keyword evidence="4 5" id="KW-0472">Membrane</keyword>
<reference evidence="7 8" key="1">
    <citation type="submission" date="2016-05" db="EMBL/GenBank/DDBJ databases">
        <title>Single-cell genome of chain-forming Candidatus Thiomargarita nelsonii and comparison to other large sulfur-oxidizing bacteria.</title>
        <authorList>
            <person name="Winkel M."/>
            <person name="Salman V."/>
            <person name="Woyke T."/>
            <person name="Schulz-Vogt H."/>
            <person name="Richter M."/>
            <person name="Flood B."/>
            <person name="Bailey J."/>
            <person name="Amann R."/>
            <person name="Mussmann M."/>
        </authorList>
    </citation>
    <scope>NUCLEOTIDE SEQUENCE [LARGE SCALE GENOMIC DNA]</scope>
    <source>
        <strain evidence="7 8">THI036</strain>
    </source>
</reference>
<dbReference type="EMBL" id="LUTY01000306">
    <property type="protein sequence ID" value="OAD23540.1"/>
    <property type="molecule type" value="Genomic_DNA"/>
</dbReference>
<evidence type="ECO:0000256" key="4">
    <source>
        <dbReference type="ARBA" id="ARBA00023136"/>
    </source>
</evidence>